<dbReference type="EMBL" id="BAABCW010000004">
    <property type="protein sequence ID" value="GAA4115218.1"/>
    <property type="molecule type" value="Genomic_DNA"/>
</dbReference>
<feature type="chain" id="PRO_5045748868" description="Secretion system C-terminal sorting domain-containing protein" evidence="2">
    <location>
        <begin position="21"/>
        <end position="556"/>
    </location>
</feature>
<evidence type="ECO:0000259" key="3">
    <source>
        <dbReference type="Pfam" id="PF18962"/>
    </source>
</evidence>
<dbReference type="InterPro" id="IPR006626">
    <property type="entry name" value="PbH1"/>
</dbReference>
<sequence>MKTFFLSLSLFIITVCTVKAQITVTTAAELQAALDDTMADSTILISGTIFGRFIVNRSGTEANPIIIRGGTISGLGVPDTTAGLDFALLSVLSESNIRIENVTFENNFVQGAKGIYVTTATFNDAPLQNIFIDSCTLQDIGWSSDNTADPASNPSGTGQAHGILITGRTANTVTNVNVTNTNLNNIITGNSEALTLNGNVDQFLVQGNTISNCTNIGIDIAGGFGVATSGTDQARNGEVVENTVFNCRRPSSVSGLFEPAGIYVDGGANVEIYGNRSYQNGQGFSIGREQAGETLNITMTNNLSYFNAENGLVFGGNNGTVINSIVRNNTFYENGADRPDTGGDRSGISVQITQNCSITNNIIFEPNSDSSSNMFGISNFFGGDIPVVEYNLVNGMASGFDLANVGTNPNGLSVAPDLDTSADFTPNASSPVINAGDNTGIPVDEKDFLGSDRIFDTTVDMGAVEFGATLNIQDIIEEESLTVEVYPNPAKRVLHIDNLQSIAYHIRIFDMTGALRLNTKFNNQNLTLNIEHLTPGMYFVNITDESQSKVYSLLKE</sequence>
<evidence type="ECO:0000313" key="4">
    <source>
        <dbReference type="EMBL" id="GAA4115218.1"/>
    </source>
</evidence>
<evidence type="ECO:0000256" key="2">
    <source>
        <dbReference type="SAM" id="SignalP"/>
    </source>
</evidence>
<dbReference type="InterPro" id="IPR012334">
    <property type="entry name" value="Pectin_lyas_fold"/>
</dbReference>
<name>A0ABP7XIB7_9FLAO</name>
<dbReference type="Gene3D" id="2.160.20.10">
    <property type="entry name" value="Single-stranded right-handed beta-helix, Pectin lyase-like"/>
    <property type="match status" value="1"/>
</dbReference>
<dbReference type="Proteomes" id="UP001500459">
    <property type="component" value="Unassembled WGS sequence"/>
</dbReference>
<keyword evidence="1 2" id="KW-0732">Signal</keyword>
<protein>
    <recommendedName>
        <fullName evidence="3">Secretion system C-terminal sorting domain-containing protein</fullName>
    </recommendedName>
</protein>
<dbReference type="NCBIfam" id="TIGR04183">
    <property type="entry name" value="Por_Secre_tail"/>
    <property type="match status" value="1"/>
</dbReference>
<feature type="signal peptide" evidence="2">
    <location>
        <begin position="1"/>
        <end position="20"/>
    </location>
</feature>
<dbReference type="InterPro" id="IPR011050">
    <property type="entry name" value="Pectin_lyase_fold/virulence"/>
</dbReference>
<dbReference type="Pfam" id="PF18962">
    <property type="entry name" value="Por_Secre_tail"/>
    <property type="match status" value="1"/>
</dbReference>
<dbReference type="InterPro" id="IPR026444">
    <property type="entry name" value="Secre_tail"/>
</dbReference>
<accession>A0ABP7XIB7</accession>
<dbReference type="SMART" id="SM00710">
    <property type="entry name" value="PbH1"/>
    <property type="match status" value="9"/>
</dbReference>
<dbReference type="InterPro" id="IPR059226">
    <property type="entry name" value="Choice_anch_Q_dom"/>
</dbReference>
<evidence type="ECO:0000256" key="1">
    <source>
        <dbReference type="ARBA" id="ARBA00022729"/>
    </source>
</evidence>
<organism evidence="4 5">
    <name type="scientific">Aquimarina addita</name>
    <dbReference type="NCBI Taxonomy" id="870485"/>
    <lineage>
        <taxon>Bacteria</taxon>
        <taxon>Pseudomonadati</taxon>
        <taxon>Bacteroidota</taxon>
        <taxon>Flavobacteriia</taxon>
        <taxon>Flavobacteriales</taxon>
        <taxon>Flavobacteriaceae</taxon>
        <taxon>Aquimarina</taxon>
    </lineage>
</organism>
<gene>
    <name evidence="4" type="ORF">GCM10022393_15290</name>
</gene>
<evidence type="ECO:0000313" key="5">
    <source>
        <dbReference type="Proteomes" id="UP001500459"/>
    </source>
</evidence>
<dbReference type="SUPFAM" id="SSF51126">
    <property type="entry name" value="Pectin lyase-like"/>
    <property type="match status" value="1"/>
</dbReference>
<dbReference type="RefSeq" id="WP_344926160.1">
    <property type="nucleotide sequence ID" value="NZ_BAABCW010000004.1"/>
</dbReference>
<keyword evidence="5" id="KW-1185">Reference proteome</keyword>
<feature type="domain" description="Secretion system C-terminal sorting" evidence="3">
    <location>
        <begin position="485"/>
        <end position="550"/>
    </location>
</feature>
<dbReference type="NCBIfam" id="NF041518">
    <property type="entry name" value="choice_anch_Q"/>
    <property type="match status" value="1"/>
</dbReference>
<comment type="caution">
    <text evidence="4">The sequence shown here is derived from an EMBL/GenBank/DDBJ whole genome shotgun (WGS) entry which is preliminary data.</text>
</comment>
<reference evidence="5" key="1">
    <citation type="journal article" date="2019" name="Int. J. Syst. Evol. Microbiol.">
        <title>The Global Catalogue of Microorganisms (GCM) 10K type strain sequencing project: providing services to taxonomists for standard genome sequencing and annotation.</title>
        <authorList>
            <consortium name="The Broad Institute Genomics Platform"/>
            <consortium name="The Broad Institute Genome Sequencing Center for Infectious Disease"/>
            <person name="Wu L."/>
            <person name="Ma J."/>
        </authorList>
    </citation>
    <scope>NUCLEOTIDE SEQUENCE [LARGE SCALE GENOMIC DNA]</scope>
    <source>
        <strain evidence="5">JCM 17106</strain>
    </source>
</reference>
<proteinExistence type="predicted"/>